<dbReference type="GO" id="GO:0016579">
    <property type="term" value="P:protein deubiquitination"/>
    <property type="evidence" value="ECO:0007669"/>
    <property type="project" value="InterPro"/>
</dbReference>
<dbReference type="OrthoDB" id="624036at2759"/>
<dbReference type="InterPro" id="IPR028889">
    <property type="entry name" value="USP"/>
</dbReference>
<dbReference type="SUPFAM" id="SSF54001">
    <property type="entry name" value="Cysteine proteinases"/>
    <property type="match status" value="1"/>
</dbReference>
<feature type="region of interest" description="Disordered" evidence="2">
    <location>
        <begin position="761"/>
        <end position="834"/>
    </location>
</feature>
<accession>A0A811QFC6</accession>
<dbReference type="Pfam" id="PF00443">
    <property type="entry name" value="UCH"/>
    <property type="match status" value="1"/>
</dbReference>
<keyword evidence="3" id="KW-0472">Membrane</keyword>
<gene>
    <name evidence="5" type="ORF">NCGR_LOCUS39667</name>
</gene>
<keyword evidence="1" id="KW-0175">Coiled coil</keyword>
<feature type="transmembrane region" description="Helical" evidence="3">
    <location>
        <begin position="53"/>
        <end position="74"/>
    </location>
</feature>
<proteinExistence type="predicted"/>
<evidence type="ECO:0000313" key="6">
    <source>
        <dbReference type="Proteomes" id="UP000604825"/>
    </source>
</evidence>
<sequence>MAGPGSVVSSLFIMMNKKTYILLRIEFLVVTVTFLFLAMSIMDIFRRRFHSPIIMSIFNILDTVSDSIVVYILGAMKTARIKNQLFPVWAIVLVNFRNSIDFISGYGVPDRRGRRFTEWRIVIKLLGVGFLNGSSDSKFLLPLWSLWSVQVLRSFYRFQTHNLAVQSMWHGHSSSLISEYMRTDREPGNFRDADCDPQTMQGYKYLVYGETKRSVTLKKPQYVLRIDPCKQQRRRRRNTSIDTLTTLDKIWQSDGHLLQRHNDSSSQGDDLKDLSLAFALYRLLRCKLEDVTLHEDAIRVNQKLIRARIAEEENDMRTFRVMELQLAFLNDYFNTRYPMVFWCGLPSLFISLALSVVTFAVVCWLSVDIRRVIKPPEGDTTHHVHGFNVDVSITWAFMFFMMFKEIWEIVNYLLSDWTRLLLTCLYQRCKSKCVRNRFAEGIILSFFKSKIINERWHGVIDQYVFLQSYDGKPRFWNLLHTLTVGMVEKKDEGVELGEAISIPDCLKPVILDKLRSLHLLKAYLAKAIKSLPEKGQREKYRWACFELPTSSHIILVWHIATSLCEIELAKGNGVDLTKPGFLCNLLSCFTTCCSSKSYLMDENKLSGKLQESYIIANSLSRYCAYLLVSKPEMIPDSFLVPKIVLQETIKYARDQLLKDHDSLQSKYDKLIEQAQNADKVMERRIFCNKVPFWETSSSVPSEEDRWVILSEVWAELLVHLAPSWNAAAHKKSLESGGEFITHIWALLWHCGIEKSKLWPVEDVPDENNAPGARTARDDNTESGSDQTKQEMQQADAKIGIKEEADTSRSDLMQGSAGAQVQNGKVENGVHGKDGINVECADVDGTWIDHQTEEHSDQEDTEEQKQMVVVDQTRMQKMQSLLALGNMRVSMLEPDALPLKGSLGQELKNLFMETTYGNNDASIPLVPENLFNIMCSRNSKFQRGVTEDSNIMLISLLDGLNDEEPGMVESLFYGQVGKNLRCKACGHATYKDGEKLDLSLAIPSKKPVSVEDCLDFNARENIRGWRCTDCFSAAGNASTNQTEQSDSGTHLKAQPSYPPDEKQISAPDNNEDEHQVEQTQKVEKKICSQITKAPPVLIIQLKRFNYDPRAPHDKTQKLGEPVIFEETLDITKFMHPWHTENEDYKYHLVAVIVRGTNIGWRTLYYLSESEQDWVSAAEEVLGSQAYILFYERLKQPNVNTSLETQLIDHSSEEQ</sequence>
<feature type="compositionally biased region" description="Polar residues" evidence="2">
    <location>
        <begin position="1035"/>
        <end position="1047"/>
    </location>
</feature>
<comment type="caution">
    <text evidence="5">The sequence shown here is derived from an EMBL/GenBank/DDBJ whole genome shotgun (WGS) entry which is preliminary data.</text>
</comment>
<keyword evidence="6" id="KW-1185">Reference proteome</keyword>
<dbReference type="Pfam" id="PF04578">
    <property type="entry name" value="DUF594"/>
    <property type="match status" value="1"/>
</dbReference>
<feature type="transmembrane region" description="Helical" evidence="3">
    <location>
        <begin position="339"/>
        <end position="367"/>
    </location>
</feature>
<feature type="region of interest" description="Disordered" evidence="2">
    <location>
        <begin position="1035"/>
        <end position="1079"/>
    </location>
</feature>
<keyword evidence="3" id="KW-1133">Transmembrane helix</keyword>
<dbReference type="PROSITE" id="PS50235">
    <property type="entry name" value="USP_3"/>
    <property type="match status" value="1"/>
</dbReference>
<feature type="domain" description="USP" evidence="4">
    <location>
        <begin position="861"/>
        <end position="1192"/>
    </location>
</feature>
<evidence type="ECO:0000256" key="2">
    <source>
        <dbReference type="SAM" id="MobiDB-lite"/>
    </source>
</evidence>
<feature type="coiled-coil region" evidence="1">
    <location>
        <begin position="653"/>
        <end position="680"/>
    </location>
</feature>
<evidence type="ECO:0000259" key="4">
    <source>
        <dbReference type="PROSITE" id="PS50235"/>
    </source>
</evidence>
<dbReference type="Proteomes" id="UP000604825">
    <property type="component" value="Unassembled WGS sequence"/>
</dbReference>
<dbReference type="EMBL" id="CAJGYO010000010">
    <property type="protein sequence ID" value="CAD6256151.1"/>
    <property type="molecule type" value="Genomic_DNA"/>
</dbReference>
<dbReference type="InterPro" id="IPR025315">
    <property type="entry name" value="DUF4220"/>
</dbReference>
<feature type="compositionally biased region" description="Polar residues" evidence="2">
    <location>
        <begin position="809"/>
        <end position="824"/>
    </location>
</feature>
<evidence type="ECO:0000256" key="1">
    <source>
        <dbReference type="SAM" id="Coils"/>
    </source>
</evidence>
<dbReference type="GO" id="GO:0004843">
    <property type="term" value="F:cysteine-type deubiquitinase activity"/>
    <property type="evidence" value="ECO:0007669"/>
    <property type="project" value="InterPro"/>
</dbReference>
<evidence type="ECO:0000313" key="5">
    <source>
        <dbReference type="EMBL" id="CAD6256151.1"/>
    </source>
</evidence>
<reference evidence="5" key="1">
    <citation type="submission" date="2020-10" db="EMBL/GenBank/DDBJ databases">
        <authorList>
            <person name="Han B."/>
            <person name="Lu T."/>
            <person name="Zhao Q."/>
            <person name="Huang X."/>
            <person name="Zhao Y."/>
        </authorList>
    </citation>
    <scope>NUCLEOTIDE SEQUENCE</scope>
</reference>
<protein>
    <recommendedName>
        <fullName evidence="4">USP domain-containing protein</fullName>
    </recommendedName>
</protein>
<dbReference type="InterPro" id="IPR007658">
    <property type="entry name" value="DUF594"/>
</dbReference>
<keyword evidence="3" id="KW-0812">Transmembrane</keyword>
<feature type="compositionally biased region" description="Basic and acidic residues" evidence="2">
    <location>
        <begin position="798"/>
        <end position="808"/>
    </location>
</feature>
<organism evidence="5 6">
    <name type="scientific">Miscanthus lutarioriparius</name>
    <dbReference type="NCBI Taxonomy" id="422564"/>
    <lineage>
        <taxon>Eukaryota</taxon>
        <taxon>Viridiplantae</taxon>
        <taxon>Streptophyta</taxon>
        <taxon>Embryophyta</taxon>
        <taxon>Tracheophyta</taxon>
        <taxon>Spermatophyta</taxon>
        <taxon>Magnoliopsida</taxon>
        <taxon>Liliopsida</taxon>
        <taxon>Poales</taxon>
        <taxon>Poaceae</taxon>
        <taxon>PACMAD clade</taxon>
        <taxon>Panicoideae</taxon>
        <taxon>Andropogonodae</taxon>
        <taxon>Andropogoneae</taxon>
        <taxon>Saccharinae</taxon>
        <taxon>Miscanthus</taxon>
    </lineage>
</organism>
<feature type="transmembrane region" description="Helical" evidence="3">
    <location>
        <begin position="20"/>
        <end position="41"/>
    </location>
</feature>
<dbReference type="Gene3D" id="3.90.70.10">
    <property type="entry name" value="Cysteine proteinases"/>
    <property type="match status" value="1"/>
</dbReference>
<feature type="compositionally biased region" description="Polar residues" evidence="2">
    <location>
        <begin position="781"/>
        <end position="792"/>
    </location>
</feature>
<dbReference type="Pfam" id="PF13968">
    <property type="entry name" value="DUF4220"/>
    <property type="match status" value="1"/>
</dbReference>
<dbReference type="InterPro" id="IPR038765">
    <property type="entry name" value="Papain-like_cys_pep_sf"/>
</dbReference>
<evidence type="ECO:0000256" key="3">
    <source>
        <dbReference type="SAM" id="Phobius"/>
    </source>
</evidence>
<name>A0A811QFC6_9POAL</name>
<dbReference type="InterPro" id="IPR001394">
    <property type="entry name" value="Peptidase_C19_UCH"/>
</dbReference>
<dbReference type="PANTHER" id="PTHR31325">
    <property type="entry name" value="OS01G0798800 PROTEIN-RELATED"/>
    <property type="match status" value="1"/>
</dbReference>
<dbReference type="AlphaFoldDB" id="A0A811QFC6"/>